<evidence type="ECO:0000313" key="2">
    <source>
        <dbReference type="EMBL" id="AYD47183.1"/>
    </source>
</evidence>
<proteinExistence type="predicted"/>
<dbReference type="Proteomes" id="UP000266118">
    <property type="component" value="Chromosome"/>
</dbReference>
<dbReference type="OrthoDB" id="678688at2"/>
<dbReference type="KEGG" id="ark:D6B99_05895"/>
<protein>
    <recommendedName>
        <fullName evidence="4">DUF4293 family protein</fullName>
    </recommendedName>
</protein>
<reference evidence="2 3" key="1">
    <citation type="submission" date="2018-09" db="EMBL/GenBank/DDBJ databases">
        <title>Arachidicoccus sp. nov., a bacterium isolated from soil.</title>
        <authorList>
            <person name="Weon H.-Y."/>
            <person name="Kwon S.-W."/>
            <person name="Lee S.A."/>
        </authorList>
    </citation>
    <scope>NUCLEOTIDE SEQUENCE [LARGE SCALE GENOMIC DNA]</scope>
    <source>
        <strain evidence="2 3">KIS59-12</strain>
    </source>
</reference>
<gene>
    <name evidence="2" type="ORF">D6B99_05895</name>
</gene>
<keyword evidence="1" id="KW-0472">Membrane</keyword>
<feature type="transmembrane region" description="Helical" evidence="1">
    <location>
        <begin position="73"/>
        <end position="91"/>
    </location>
</feature>
<organism evidence="2 3">
    <name type="scientific">Arachidicoccus soli</name>
    <dbReference type="NCBI Taxonomy" id="2341117"/>
    <lineage>
        <taxon>Bacteria</taxon>
        <taxon>Pseudomonadati</taxon>
        <taxon>Bacteroidota</taxon>
        <taxon>Chitinophagia</taxon>
        <taxon>Chitinophagales</taxon>
        <taxon>Chitinophagaceae</taxon>
        <taxon>Arachidicoccus</taxon>
    </lineage>
</organism>
<feature type="transmembrane region" description="Helical" evidence="1">
    <location>
        <begin position="47"/>
        <end position="67"/>
    </location>
</feature>
<feature type="transmembrane region" description="Helical" evidence="1">
    <location>
        <begin position="6"/>
        <end position="26"/>
    </location>
</feature>
<evidence type="ECO:0008006" key="4">
    <source>
        <dbReference type="Google" id="ProtNLM"/>
    </source>
</evidence>
<keyword evidence="1" id="KW-0812">Transmembrane</keyword>
<keyword evidence="3" id="KW-1185">Reference proteome</keyword>
<name>A0A386HN59_9BACT</name>
<dbReference type="PROSITE" id="PS51257">
    <property type="entry name" value="PROKAR_LIPOPROTEIN"/>
    <property type="match status" value="1"/>
</dbReference>
<dbReference type="AlphaFoldDB" id="A0A386HN59"/>
<feature type="transmembrane region" description="Helical" evidence="1">
    <location>
        <begin position="103"/>
        <end position="121"/>
    </location>
</feature>
<dbReference type="RefSeq" id="WP_119986023.1">
    <property type="nucleotide sequence ID" value="NZ_CP032489.1"/>
</dbReference>
<sequence>MKYSQTLGVVFSLLLIVACFLPWCIIPSKALVISGMNTTGTVLGRPGYMHIFFGVISVLLFAIQRVWAKRTNLLVMALNFAWAMRNYLLMSTCSAGDCPEKKIGIYLVVFSSILMLLMAFLPKINIKED</sequence>
<evidence type="ECO:0000256" key="1">
    <source>
        <dbReference type="SAM" id="Phobius"/>
    </source>
</evidence>
<keyword evidence="1" id="KW-1133">Transmembrane helix</keyword>
<dbReference type="EMBL" id="CP032489">
    <property type="protein sequence ID" value="AYD47183.1"/>
    <property type="molecule type" value="Genomic_DNA"/>
</dbReference>
<accession>A0A386HN59</accession>
<evidence type="ECO:0000313" key="3">
    <source>
        <dbReference type="Proteomes" id="UP000266118"/>
    </source>
</evidence>